<dbReference type="Gene3D" id="3.30.559.10">
    <property type="entry name" value="Chloramphenicol acetyltransferase-like domain"/>
    <property type="match status" value="1"/>
</dbReference>
<dbReference type="PANTHER" id="PTHR31623:SF110">
    <property type="entry name" value="VINORINE SYNTHASE-LIKE"/>
    <property type="match status" value="1"/>
</dbReference>
<dbReference type="SMR" id="A0A368UMA4"/>
<dbReference type="Pfam" id="PF02458">
    <property type="entry name" value="Transferase"/>
    <property type="match status" value="1"/>
</dbReference>
<keyword evidence="2" id="KW-0808">Transferase</keyword>
<dbReference type="EMBL" id="CM000840">
    <property type="protein sequence ID" value="RCW19322.1"/>
    <property type="molecule type" value="Genomic_DNA"/>
</dbReference>
<evidence type="ECO:0000256" key="2">
    <source>
        <dbReference type="ARBA" id="ARBA00022679"/>
    </source>
</evidence>
<name>A0A368UMA4_SOYBN</name>
<organism evidence="4">
    <name type="scientific">Glycine max</name>
    <name type="common">Soybean</name>
    <name type="synonym">Glycine hispida</name>
    <dbReference type="NCBI Taxonomy" id="3847"/>
    <lineage>
        <taxon>Eukaryota</taxon>
        <taxon>Viridiplantae</taxon>
        <taxon>Streptophyta</taxon>
        <taxon>Embryophyta</taxon>
        <taxon>Tracheophyta</taxon>
        <taxon>Spermatophyta</taxon>
        <taxon>Magnoliopsida</taxon>
        <taxon>eudicotyledons</taxon>
        <taxon>Gunneridae</taxon>
        <taxon>Pentapetalae</taxon>
        <taxon>rosids</taxon>
        <taxon>fabids</taxon>
        <taxon>Fabales</taxon>
        <taxon>Fabaceae</taxon>
        <taxon>Papilionoideae</taxon>
        <taxon>50 kb inversion clade</taxon>
        <taxon>NPAAA clade</taxon>
        <taxon>indigoferoid/millettioid clade</taxon>
        <taxon>Phaseoleae</taxon>
        <taxon>Glycine</taxon>
        <taxon>Glycine subgen. Soja</taxon>
    </lineage>
</organism>
<dbReference type="EnsemblPlants" id="RCW19322">
    <property type="protein sequence ID" value="RCW19322"/>
    <property type="gene ID" value="GLYMA_07G067600"/>
</dbReference>
<evidence type="ECO:0000256" key="1">
    <source>
        <dbReference type="ARBA" id="ARBA00009861"/>
    </source>
</evidence>
<evidence type="ECO:0000256" key="3">
    <source>
        <dbReference type="ARBA" id="ARBA00023315"/>
    </source>
</evidence>
<dbReference type="Proteomes" id="UP000008827">
    <property type="component" value="Chromosome 7"/>
</dbReference>
<dbReference type="InterPro" id="IPR023213">
    <property type="entry name" value="CAT-like_dom_sf"/>
</dbReference>
<dbReference type="PANTHER" id="PTHR31623">
    <property type="entry name" value="F21J9.9"/>
    <property type="match status" value="1"/>
</dbReference>
<reference evidence="4" key="2">
    <citation type="submission" date="2018-07" db="EMBL/GenBank/DDBJ databases">
        <title>WGS assembly of Glycine max.</title>
        <authorList>
            <person name="Schmutz J."/>
            <person name="Cannon S."/>
            <person name="Schlueter J."/>
            <person name="Ma J."/>
            <person name="Mitros T."/>
            <person name="Nelson W."/>
            <person name="Hyten D."/>
            <person name="Song Q."/>
            <person name="Thelen J."/>
            <person name="Cheng J."/>
            <person name="Xu D."/>
            <person name="Hellsten U."/>
            <person name="May G."/>
            <person name="Yu Y."/>
            <person name="Sakurai T."/>
            <person name="Umezawa T."/>
            <person name="Bhattacharyya M."/>
            <person name="Sandhu D."/>
            <person name="Valliyodan B."/>
            <person name="Lindquist E."/>
            <person name="Peto M."/>
            <person name="Grant D."/>
            <person name="Shu S."/>
            <person name="Goodstein D."/>
            <person name="Barry K."/>
            <person name="Futrell-Griggs M."/>
            <person name="Abernathy B."/>
            <person name="Du J."/>
            <person name="Tian Z."/>
            <person name="Zhu L."/>
            <person name="Gill N."/>
            <person name="Joshi T."/>
            <person name="Libault M."/>
            <person name="Sethuraman A."/>
            <person name="Zhang X."/>
            <person name="Shinozaki K."/>
            <person name="Nguyen H."/>
            <person name="Wing R."/>
            <person name="Cregan P."/>
            <person name="Specht J."/>
            <person name="Grimwood J."/>
            <person name="Rokhsar D."/>
            <person name="Stacey G."/>
            <person name="Shoemaker R."/>
            <person name="Jackson S."/>
        </authorList>
    </citation>
    <scope>NUCLEOTIDE SEQUENCE</scope>
    <source>
        <tissue evidence="4">Callus</tissue>
    </source>
</reference>
<evidence type="ECO:0008006" key="7">
    <source>
        <dbReference type="Google" id="ProtNLM"/>
    </source>
</evidence>
<dbReference type="ExpressionAtlas" id="A0A368UMA4">
    <property type="expression patterns" value="baseline"/>
</dbReference>
<keyword evidence="3" id="KW-0012">Acyltransferase</keyword>
<dbReference type="Gramene" id="RCW19322">
    <property type="protein sequence ID" value="RCW19322"/>
    <property type="gene ID" value="GLYMA_07G067600"/>
</dbReference>
<comment type="similarity">
    <text evidence="1">Belongs to the plant acyltransferase family.</text>
</comment>
<dbReference type="InParanoid" id="A0A368UMA4"/>
<dbReference type="AlphaFoldDB" id="A0A368UMA4"/>
<accession>A0A368UMA4</accession>
<proteinExistence type="inferred from homology"/>
<evidence type="ECO:0000313" key="6">
    <source>
        <dbReference type="Proteomes" id="UP000008827"/>
    </source>
</evidence>
<evidence type="ECO:0000313" key="4">
    <source>
        <dbReference type="EMBL" id="RCW19322.1"/>
    </source>
</evidence>
<gene>
    <name evidence="4" type="ORF">GLYMA_07G067600</name>
</gene>
<dbReference type="GO" id="GO:0016746">
    <property type="term" value="F:acyltransferase activity"/>
    <property type="evidence" value="ECO:0007669"/>
    <property type="project" value="UniProtKB-KW"/>
</dbReference>
<reference evidence="5" key="3">
    <citation type="submission" date="2019-01" db="UniProtKB">
        <authorList>
            <consortium name="EnsemblPlants"/>
        </authorList>
    </citation>
    <scope>IDENTIFICATION</scope>
    <source>
        <strain evidence="5">Williams 82</strain>
    </source>
</reference>
<keyword evidence="6" id="KW-1185">Reference proteome</keyword>
<reference evidence="4 5" key="1">
    <citation type="journal article" date="2010" name="Nature">
        <title>Genome sequence of the palaeopolyploid soybean.</title>
        <authorList>
            <person name="Schmutz J."/>
            <person name="Cannon S.B."/>
            <person name="Schlueter J."/>
            <person name="Ma J."/>
            <person name="Mitros T."/>
            <person name="Nelson W."/>
            <person name="Hyten D.L."/>
            <person name="Song Q."/>
            <person name="Thelen J.J."/>
            <person name="Cheng J."/>
            <person name="Xu D."/>
            <person name="Hellsten U."/>
            <person name="May G.D."/>
            <person name="Yu Y."/>
            <person name="Sakurai T."/>
            <person name="Umezawa T."/>
            <person name="Bhattacharyya M.K."/>
            <person name="Sandhu D."/>
            <person name="Valliyodan B."/>
            <person name="Lindquist E."/>
            <person name="Peto M."/>
            <person name="Grant D."/>
            <person name="Shu S."/>
            <person name="Goodstein D."/>
            <person name="Barry K."/>
            <person name="Futrell-Griggs M."/>
            <person name="Abernathy B."/>
            <person name="Du J."/>
            <person name="Tian Z."/>
            <person name="Zhu L."/>
            <person name="Gill N."/>
            <person name="Joshi T."/>
            <person name="Libault M."/>
            <person name="Sethuraman A."/>
            <person name="Zhang X.-C."/>
            <person name="Shinozaki K."/>
            <person name="Nguyen H.T."/>
            <person name="Wing R.A."/>
            <person name="Cregan P."/>
            <person name="Specht J."/>
            <person name="Grimwood J."/>
            <person name="Rokhsar D."/>
            <person name="Stacey G."/>
            <person name="Shoemaker R.C."/>
            <person name="Jackson S.A."/>
        </authorList>
    </citation>
    <scope>NUCLEOTIDE SEQUENCE</scope>
    <source>
        <strain evidence="5">cv. Williams 82</strain>
        <tissue evidence="4">Callus</tissue>
    </source>
</reference>
<protein>
    <recommendedName>
        <fullName evidence="7">Salutaridinol 7-O-acetyltransferase</fullName>
    </recommendedName>
</protein>
<sequence>MTTLHQRRRRRRRKLLIEVWSGGARVRGGGGGGGVEHFAVRVEHYNSLTTLIDHLKSLVLNQDNFSIECNDEGANFVQAKLTVLHKFLPTDLVSEGSNSGTYVTSIQVNIFECGGIAIGICISHRILDGAALSTFIKGWTERAKASNCNQLTQPSFIASSLFPTNNNPWLRDLSMCTHGSLVTHLVNLRRRMDEALCPQHAMGNLLWLVAAENEMVGKLRKSISQVDNKFVEELRGDKGRSIMKEGLGAIGEKGSKGEVDLLGLVVGAILGMRLILGGESPLG</sequence>
<evidence type="ECO:0000313" key="5">
    <source>
        <dbReference type="EnsemblPlants" id="RCW19322"/>
    </source>
</evidence>